<name>A0ACB8I9S8_CITSI</name>
<dbReference type="Proteomes" id="UP000829398">
    <property type="component" value="Chromosome 9"/>
</dbReference>
<organism evidence="1 2">
    <name type="scientific">Citrus sinensis</name>
    <name type="common">Sweet orange</name>
    <name type="synonym">Citrus aurantium var. sinensis</name>
    <dbReference type="NCBI Taxonomy" id="2711"/>
    <lineage>
        <taxon>Eukaryota</taxon>
        <taxon>Viridiplantae</taxon>
        <taxon>Streptophyta</taxon>
        <taxon>Embryophyta</taxon>
        <taxon>Tracheophyta</taxon>
        <taxon>Spermatophyta</taxon>
        <taxon>Magnoliopsida</taxon>
        <taxon>eudicotyledons</taxon>
        <taxon>Gunneridae</taxon>
        <taxon>Pentapetalae</taxon>
        <taxon>rosids</taxon>
        <taxon>malvids</taxon>
        <taxon>Sapindales</taxon>
        <taxon>Rutaceae</taxon>
        <taxon>Aurantioideae</taxon>
        <taxon>Citrus</taxon>
    </lineage>
</organism>
<protein>
    <submittedName>
        <fullName evidence="1">PAPA-1 domain-containing protein</fullName>
    </submittedName>
</protein>
<keyword evidence="2" id="KW-1185">Reference proteome</keyword>
<sequence length="453" mass="49896">MEGFSASGRAAVGCAAKKKRSGTSRRPRPDIQTLSHACAFLPQSKQSISSSSNEGNRNFRDAVFGSDGLGVENKLKLKLKFGGVTHTIQTNSTSEYAPQHRQKQDKHSDYSYPSDKGKGNGERRKDFSKSGYSFGKGHSSRGKISGDSVYMNETYDSVRKSKRVPKRRALDVGFDGDGNDDDDELRYLGRLGAPKVGAGYDDAGHGGIGRERGLYDDKDYTEEEEDDEPVSDDEPGSRRKKLEKGPLDSYVDGRNESTPTTRNRALQSGKDILSGPGAGLEFPNGLPPAPSKSEQLSYLRKQKEKLSEVEQQLKKAEAAQRRRMQSEKAAREAEAEAIRKILGQDSGRKKKEDKMKKQRDELAQGKGKSDTLATNSVRWVFGPTGTIVIFSEDIGLPNIFNPVPCSYPPPREKCAGPNCTNAYKYRDSKSKLPLCSLQCYKAIHGKMHPLIAC</sequence>
<gene>
    <name evidence="1" type="ORF">KPL71_027804</name>
</gene>
<evidence type="ECO:0000313" key="1">
    <source>
        <dbReference type="EMBL" id="KAH9683799.1"/>
    </source>
</evidence>
<accession>A0ACB8I9S8</accession>
<comment type="caution">
    <text evidence="1">The sequence shown here is derived from an EMBL/GenBank/DDBJ whole genome shotgun (WGS) entry which is preliminary data.</text>
</comment>
<proteinExistence type="predicted"/>
<dbReference type="EMBL" id="CM039178">
    <property type="protein sequence ID" value="KAH9683799.1"/>
    <property type="molecule type" value="Genomic_DNA"/>
</dbReference>
<evidence type="ECO:0000313" key="2">
    <source>
        <dbReference type="Proteomes" id="UP000829398"/>
    </source>
</evidence>
<reference evidence="2" key="1">
    <citation type="journal article" date="2023" name="Hortic. Res.">
        <title>A chromosome-level phased genome enabling allele-level studies in sweet orange: a case study on citrus Huanglongbing tolerance.</title>
        <authorList>
            <person name="Wu B."/>
            <person name="Yu Q."/>
            <person name="Deng Z."/>
            <person name="Duan Y."/>
            <person name="Luo F."/>
            <person name="Gmitter F. Jr."/>
        </authorList>
    </citation>
    <scope>NUCLEOTIDE SEQUENCE [LARGE SCALE GENOMIC DNA]</scope>
    <source>
        <strain evidence="2">cv. Valencia</strain>
    </source>
</reference>